<dbReference type="EMBL" id="LR215037">
    <property type="protein sequence ID" value="VEU75511.1"/>
    <property type="molecule type" value="Genomic_DNA"/>
</dbReference>
<dbReference type="InterPro" id="IPR021301">
    <property type="entry name" value="DUF2779"/>
</dbReference>
<keyword evidence="3" id="KW-1185">Reference proteome</keyword>
<feature type="domain" description="DUF2779" evidence="1">
    <location>
        <begin position="442"/>
        <end position="577"/>
    </location>
</feature>
<protein>
    <submittedName>
        <fullName evidence="2">Domain of uncharacterized function(DUF2779)</fullName>
    </submittedName>
</protein>
<dbReference type="NCBIfam" id="NF045869">
    <property type="entry name" value="UU173_fam"/>
    <property type="match status" value="1"/>
</dbReference>
<evidence type="ECO:0000259" key="1">
    <source>
        <dbReference type="Pfam" id="PF11074"/>
    </source>
</evidence>
<evidence type="ECO:0000313" key="2">
    <source>
        <dbReference type="EMBL" id="VEU75511.1"/>
    </source>
</evidence>
<dbReference type="KEGG" id="mmau:NCTC10168_00433"/>
<accession>A0A449B4H8</accession>
<reference evidence="2 3" key="1">
    <citation type="submission" date="2019-01" db="EMBL/GenBank/DDBJ databases">
        <authorList>
            <consortium name="Pathogen Informatics"/>
        </authorList>
    </citation>
    <scope>NUCLEOTIDE SEQUENCE [LARGE SCALE GENOMIC DNA]</scope>
    <source>
        <strain evidence="2 3">NCTC10168</strain>
    </source>
</reference>
<dbReference type="AlphaFoldDB" id="A0A449B4H8"/>
<organism evidence="2 3">
    <name type="scientific">Mycoplasmopsis maculosa</name>
    <dbReference type="NCBI Taxonomy" id="114885"/>
    <lineage>
        <taxon>Bacteria</taxon>
        <taxon>Bacillati</taxon>
        <taxon>Mycoplasmatota</taxon>
        <taxon>Mycoplasmoidales</taxon>
        <taxon>Metamycoplasmataceae</taxon>
        <taxon>Mycoplasmopsis</taxon>
    </lineage>
</organism>
<name>A0A449B4H8_9BACT</name>
<sequence length="749" mass="88713">MKILNLTEYKEKLENKDNYVIINANHFIKYYSGQPYWIFNKNSEIPNVDINGFQISEKINKVDNLDLLSLDQEDEEDDDSSKVISSWLKTFDDIENSYIWNYSKENETIYNKVSEQTRDFAKTHLTSNNYEEIIYIKPNDKLYTQFLNTIEAFNNPKVKYIFNPCFLINVSNKENKHFFIKDQSFLFDKELKILYQNRYVSSTNIFDYLKTFFSYNVYKKVGIDLEDIKLIIFEKFFNLEKGKLNFVVTNSAFAAAKYDKNDRSLELEAAIASGRIFNSEFDDFTKISYKGERNFLTSIAHNFVFKNPTIKEDIKENDLFNEKKEYLNFNNSINDIVNSYFIKAPTYSINNEFNLEAESKIGNTDIKVWKQNPLRKNIIHLFAPEIKEYSGNLKKLSTGVVKKDYIDEALGKIKELRQTSNYFNLYAVDLLTKLHKKNKRIIWYDYEGVTTPWPILNNVSPYGQVTHQVSFIETINGKEINVVNIVKDPKKIELIDLVDNVIQLYSNKADIYIVYNKGYENSRNNELLKYVEIEYNNNNLDFIEKMYKIGLKNKDDFKKIINHIHENTIDLWEFIKPCSKDKILGLTSQICFESTFLNENRKNEIIDFMYNKNRKNSISDYNPFKYTCYIYDLHLYSSIKKVEKLATAYKLNLRYKIKEYSKLDVKNGSMALEFAVSRAVGIMDDNVWNSKIEKLKEYCENDVRAMLLTYDFILEFMSSAFSIFKEYEYKLEENEKYTFDEKDMSIKIL</sequence>
<dbReference type="Pfam" id="PF11074">
    <property type="entry name" value="DUF2779"/>
    <property type="match status" value="1"/>
</dbReference>
<evidence type="ECO:0000313" key="3">
    <source>
        <dbReference type="Proteomes" id="UP000290243"/>
    </source>
</evidence>
<dbReference type="Proteomes" id="UP000290243">
    <property type="component" value="Chromosome"/>
</dbReference>
<dbReference type="RefSeq" id="WP_129646671.1">
    <property type="nucleotide sequence ID" value="NZ_LR215037.1"/>
</dbReference>
<dbReference type="OrthoDB" id="9783873at2"/>
<gene>
    <name evidence="2" type="ORF">NCTC10168_00433</name>
</gene>
<proteinExistence type="predicted"/>